<evidence type="ECO:0000313" key="4">
    <source>
        <dbReference type="EMBL" id="KAK1263613.1"/>
    </source>
</evidence>
<feature type="compositionally biased region" description="Basic and acidic residues" evidence="1">
    <location>
        <begin position="615"/>
        <end position="635"/>
    </location>
</feature>
<evidence type="ECO:0000259" key="3">
    <source>
        <dbReference type="Pfam" id="PF04783"/>
    </source>
</evidence>
<evidence type="ECO:0000256" key="1">
    <source>
        <dbReference type="SAM" id="MobiDB-lite"/>
    </source>
</evidence>
<gene>
    <name evidence="4" type="ORF">QJS04_geneDACA021213</name>
</gene>
<keyword evidence="5" id="KW-1185">Reference proteome</keyword>
<feature type="domain" description="DUF630" evidence="3">
    <location>
        <begin position="1"/>
        <end position="59"/>
    </location>
</feature>
<proteinExistence type="predicted"/>
<dbReference type="PANTHER" id="PTHR21450">
    <property type="entry name" value="PROTEIN ALTERED PHOSPHATE STARVATION RESPONSE 1"/>
    <property type="match status" value="1"/>
</dbReference>
<sequence>MGSASSKAERSDALFLCKERRRLTKQAIDSRYALAATHLSYVQSLRSIGTALRRFAEAEVLIESSLSTSATEPDRTPSHSSYASPSPSHIAEVVGSPLENGGFFSPRVSNVSCMRSGGSAPLTVRVNPSMNHFVEDESLTFPMPPPPPPLPHENGPSWDFFNPMDSINNGTSDIGGNGRNFNGTIRLRQFKEEEVVPFNDEETKWVKFGTPENNGIQPTFDSNSYVANGMVLRTHSSANGSAESLFKVTPEKCSLKRDNATIEKETHMEREVASEFITHRAKDFLSSMKDIEHRFFRAAEAGQEVSRMLEASKIQFTWSEMRDSEPHVEKVITWNRSLSSVSSSSRNPLATASKDDNCESGSDFIEEFCMIAGSHSSTLDRLYAWERKLYDEVKASETIRKEYDRKCSQLRHQFAKDMNARVIDKTRAVVKDLHSQVKVTIHSVESISKRIEKLRDEELLPQLLELMQGFIRMWRAMLECHHAQYITISLAYHVRTSAAVPHGETYRQVLMNLQHEIDCFSYSIAHWVDAHKSYVEALNGWLQNCILQPQQPAKGSKWRRRMTFPPSRAVAPPMFVLCQDWLAGIKALEHEELINEIKSFQSELRRLIELQAEETQMKQSDKETASGGDDKDDGRGSSLSDLQASLTRLFDRLKKFAEASLKMYEDIRQGSEAARVAYANCKVRL</sequence>
<dbReference type="InterPro" id="IPR006867">
    <property type="entry name" value="DUF632"/>
</dbReference>
<protein>
    <submittedName>
        <fullName evidence="4">Uncharacterized protein</fullName>
    </submittedName>
</protein>
<dbReference type="PANTHER" id="PTHR21450:SF35">
    <property type="entry name" value="TRANSCRIPTION FACTOR, PUTATIVE (DUF630 AND DUF632)-RELATED"/>
    <property type="match status" value="1"/>
</dbReference>
<evidence type="ECO:0000313" key="5">
    <source>
        <dbReference type="Proteomes" id="UP001179952"/>
    </source>
</evidence>
<dbReference type="EMBL" id="JAUJYN010000009">
    <property type="protein sequence ID" value="KAK1263613.1"/>
    <property type="molecule type" value="Genomic_DNA"/>
</dbReference>
<reference evidence="4" key="2">
    <citation type="submission" date="2023-06" db="EMBL/GenBank/DDBJ databases">
        <authorList>
            <person name="Ma L."/>
            <person name="Liu K.-W."/>
            <person name="Li Z."/>
            <person name="Hsiao Y.-Y."/>
            <person name="Qi Y."/>
            <person name="Fu T."/>
            <person name="Tang G."/>
            <person name="Zhang D."/>
            <person name="Sun W.-H."/>
            <person name="Liu D.-K."/>
            <person name="Li Y."/>
            <person name="Chen G.-Z."/>
            <person name="Liu X.-D."/>
            <person name="Liao X.-Y."/>
            <person name="Jiang Y.-T."/>
            <person name="Yu X."/>
            <person name="Hao Y."/>
            <person name="Huang J."/>
            <person name="Zhao X.-W."/>
            <person name="Ke S."/>
            <person name="Chen Y.-Y."/>
            <person name="Wu W.-L."/>
            <person name="Hsu J.-L."/>
            <person name="Lin Y.-F."/>
            <person name="Huang M.-D."/>
            <person name="Li C.-Y."/>
            <person name="Huang L."/>
            <person name="Wang Z.-W."/>
            <person name="Zhao X."/>
            <person name="Zhong W.-Y."/>
            <person name="Peng D.-H."/>
            <person name="Ahmad S."/>
            <person name="Lan S."/>
            <person name="Zhang J.-S."/>
            <person name="Tsai W.-C."/>
            <person name="Van De Peer Y."/>
            <person name="Liu Z.-J."/>
        </authorList>
    </citation>
    <scope>NUCLEOTIDE SEQUENCE</scope>
    <source>
        <strain evidence="4">SCP</strain>
        <tissue evidence="4">Leaves</tissue>
    </source>
</reference>
<reference evidence="4" key="1">
    <citation type="journal article" date="2023" name="Nat. Commun.">
        <title>Diploid and tetraploid genomes of Acorus and the evolution of monocots.</title>
        <authorList>
            <person name="Ma L."/>
            <person name="Liu K.W."/>
            <person name="Li Z."/>
            <person name="Hsiao Y.Y."/>
            <person name="Qi Y."/>
            <person name="Fu T."/>
            <person name="Tang G.D."/>
            <person name="Zhang D."/>
            <person name="Sun W.H."/>
            <person name="Liu D.K."/>
            <person name="Li Y."/>
            <person name="Chen G.Z."/>
            <person name="Liu X.D."/>
            <person name="Liao X.Y."/>
            <person name="Jiang Y.T."/>
            <person name="Yu X."/>
            <person name="Hao Y."/>
            <person name="Huang J."/>
            <person name="Zhao X.W."/>
            <person name="Ke S."/>
            <person name="Chen Y.Y."/>
            <person name="Wu W.L."/>
            <person name="Hsu J.L."/>
            <person name="Lin Y.F."/>
            <person name="Huang M.D."/>
            <person name="Li C.Y."/>
            <person name="Huang L."/>
            <person name="Wang Z.W."/>
            <person name="Zhao X."/>
            <person name="Zhong W.Y."/>
            <person name="Peng D.H."/>
            <person name="Ahmad S."/>
            <person name="Lan S."/>
            <person name="Zhang J.S."/>
            <person name="Tsai W.C."/>
            <person name="Van de Peer Y."/>
            <person name="Liu Z.J."/>
        </authorList>
    </citation>
    <scope>NUCLEOTIDE SEQUENCE</scope>
    <source>
        <strain evidence="4">SCP</strain>
    </source>
</reference>
<organism evidence="4 5">
    <name type="scientific">Acorus gramineus</name>
    <name type="common">Dwarf sweet flag</name>
    <dbReference type="NCBI Taxonomy" id="55184"/>
    <lineage>
        <taxon>Eukaryota</taxon>
        <taxon>Viridiplantae</taxon>
        <taxon>Streptophyta</taxon>
        <taxon>Embryophyta</taxon>
        <taxon>Tracheophyta</taxon>
        <taxon>Spermatophyta</taxon>
        <taxon>Magnoliopsida</taxon>
        <taxon>Liliopsida</taxon>
        <taxon>Acoraceae</taxon>
        <taxon>Acorus</taxon>
    </lineage>
</organism>
<dbReference type="InterPro" id="IPR006868">
    <property type="entry name" value="DUF630"/>
</dbReference>
<feature type="region of interest" description="Disordered" evidence="1">
    <location>
        <begin position="66"/>
        <end position="88"/>
    </location>
</feature>
<evidence type="ECO:0000259" key="2">
    <source>
        <dbReference type="Pfam" id="PF04782"/>
    </source>
</evidence>
<accession>A0AAV9AHK7</accession>
<dbReference type="AlphaFoldDB" id="A0AAV9AHK7"/>
<name>A0AAV9AHK7_ACOGR</name>
<feature type="domain" description="DUF632" evidence="2">
    <location>
        <begin position="285"/>
        <end position="605"/>
    </location>
</feature>
<dbReference type="Proteomes" id="UP001179952">
    <property type="component" value="Unassembled WGS sequence"/>
</dbReference>
<dbReference type="Pfam" id="PF04782">
    <property type="entry name" value="DUF632"/>
    <property type="match status" value="1"/>
</dbReference>
<comment type="caution">
    <text evidence="4">The sequence shown here is derived from an EMBL/GenBank/DDBJ whole genome shotgun (WGS) entry which is preliminary data.</text>
</comment>
<feature type="compositionally biased region" description="Low complexity" evidence="1">
    <location>
        <begin position="78"/>
        <end position="88"/>
    </location>
</feature>
<feature type="region of interest" description="Disordered" evidence="1">
    <location>
        <begin position="615"/>
        <end position="638"/>
    </location>
</feature>
<dbReference type="Pfam" id="PF04783">
    <property type="entry name" value="DUF630"/>
    <property type="match status" value="1"/>
</dbReference>